<dbReference type="AlphaFoldDB" id="A0AAV5AWF5"/>
<evidence type="ECO:0000313" key="1">
    <source>
        <dbReference type="EMBL" id="GJM49823.1"/>
    </source>
</evidence>
<evidence type="ECO:0000313" key="3">
    <source>
        <dbReference type="Proteomes" id="UP001207736"/>
    </source>
</evidence>
<name>A0AAV5AWF5_9FLAO</name>
<sequence>MENAGEHLVGQYLRQIKKCDFVKYNLQTIFKLREIDVVGINSTENEIYICEVATHLETGFQYTKDKKPDNVNRFINKFEKNIEYARLLLFEFLKKKQHSIIN</sequence>
<accession>A0AAV5AWF5</accession>
<proteinExistence type="predicted"/>
<dbReference type="EMBL" id="BQKB01000023">
    <property type="protein sequence ID" value="GJM52988.1"/>
    <property type="molecule type" value="Genomic_DNA"/>
</dbReference>
<dbReference type="RefSeq" id="WP_264846827.1">
    <property type="nucleotide sequence ID" value="NZ_BPMA01000031.1"/>
</dbReference>
<comment type="caution">
    <text evidence="1">The sequence shown here is derived from an EMBL/GenBank/DDBJ whole genome shotgun (WGS) entry which is preliminary data.</text>
</comment>
<keyword evidence="4" id="KW-1185">Reference proteome</keyword>
<dbReference type="Proteomes" id="UP001207736">
    <property type="component" value="Unassembled WGS sequence"/>
</dbReference>
<reference evidence="1 4" key="1">
    <citation type="submission" date="2021-11" db="EMBL/GenBank/DDBJ databases">
        <title>Draft genome sequence of Capnocytophaga sp. strain KC07075 isolated from cat oral cavity.</title>
        <authorList>
            <person name="Suzuki M."/>
            <person name="Imaoka K."/>
            <person name="Kimura M."/>
            <person name="Morikawa S."/>
            <person name="Maeda K."/>
        </authorList>
    </citation>
    <scope>NUCLEOTIDE SEQUENCE</scope>
    <source>
        <strain evidence="1">KC07075</strain>
        <strain evidence="2 4">KC07079</strain>
    </source>
</reference>
<protein>
    <submittedName>
        <fullName evidence="1">Uncharacterized protein</fullName>
    </submittedName>
</protein>
<gene>
    <name evidence="1" type="ORF">RCZ15_07980</name>
    <name evidence="2" type="ORF">RCZ16_13050</name>
</gene>
<evidence type="ECO:0000313" key="4">
    <source>
        <dbReference type="Proteomes" id="UP001208692"/>
    </source>
</evidence>
<dbReference type="Proteomes" id="UP001208692">
    <property type="component" value="Unassembled WGS sequence"/>
</dbReference>
<organism evidence="1 3">
    <name type="scientific">Capnocytophaga catalasegens</name>
    <dbReference type="NCBI Taxonomy" id="1004260"/>
    <lineage>
        <taxon>Bacteria</taxon>
        <taxon>Pseudomonadati</taxon>
        <taxon>Bacteroidota</taxon>
        <taxon>Flavobacteriia</taxon>
        <taxon>Flavobacteriales</taxon>
        <taxon>Flavobacteriaceae</taxon>
        <taxon>Capnocytophaga</taxon>
    </lineage>
</organism>
<dbReference type="EMBL" id="BQKA01000013">
    <property type="protein sequence ID" value="GJM49823.1"/>
    <property type="molecule type" value="Genomic_DNA"/>
</dbReference>
<evidence type="ECO:0000313" key="2">
    <source>
        <dbReference type="EMBL" id="GJM52988.1"/>
    </source>
</evidence>